<evidence type="ECO:0000256" key="6">
    <source>
        <dbReference type="SAM" id="Phobius"/>
    </source>
</evidence>
<dbReference type="PANTHER" id="PTHR23519:SF1">
    <property type="entry name" value="AUTOPHAGY-RELATED PROTEIN 22"/>
    <property type="match status" value="1"/>
</dbReference>
<keyword evidence="2" id="KW-0813">Transport</keyword>
<feature type="transmembrane region" description="Helical" evidence="6">
    <location>
        <begin position="195"/>
        <end position="214"/>
    </location>
</feature>
<keyword evidence="4 6" id="KW-1133">Transmembrane helix</keyword>
<comment type="caution">
    <text evidence="8">The sequence shown here is derived from an EMBL/GenBank/DDBJ whole genome shotgun (WGS) entry which is preliminary data.</text>
</comment>
<keyword evidence="5 6" id="KW-0472">Membrane</keyword>
<comment type="subcellular location">
    <subcellularLocation>
        <location evidence="1">Cell membrane</location>
        <topology evidence="1">Multi-pass membrane protein</topology>
    </subcellularLocation>
</comment>
<dbReference type="InterPro" id="IPR050495">
    <property type="entry name" value="ATG22/LtaA_families"/>
</dbReference>
<dbReference type="RefSeq" id="WP_376845511.1">
    <property type="nucleotide sequence ID" value="NZ_JBHSFW010000001.1"/>
</dbReference>
<reference evidence="9" key="1">
    <citation type="journal article" date="2019" name="Int. J. Syst. Evol. Microbiol.">
        <title>The Global Catalogue of Microorganisms (GCM) 10K type strain sequencing project: providing services to taxonomists for standard genome sequencing and annotation.</title>
        <authorList>
            <consortium name="The Broad Institute Genomics Platform"/>
            <consortium name="The Broad Institute Genome Sequencing Center for Infectious Disease"/>
            <person name="Wu L."/>
            <person name="Ma J."/>
        </authorList>
    </citation>
    <scope>NUCLEOTIDE SEQUENCE [LARGE SCALE GENOMIC DNA]</scope>
    <source>
        <strain evidence="9">CGMCC 1.16306</strain>
    </source>
</reference>
<dbReference type="PANTHER" id="PTHR23519">
    <property type="entry name" value="AUTOPHAGY-RELATED PROTEIN 22"/>
    <property type="match status" value="1"/>
</dbReference>
<name>A0ABV9GJ60_9BACL</name>
<evidence type="ECO:0000259" key="7">
    <source>
        <dbReference type="PROSITE" id="PS50850"/>
    </source>
</evidence>
<dbReference type="EMBL" id="JBHSFW010000001">
    <property type="protein sequence ID" value="MFC4617589.1"/>
    <property type="molecule type" value="Genomic_DNA"/>
</dbReference>
<dbReference type="InterPro" id="IPR036259">
    <property type="entry name" value="MFS_trans_sf"/>
</dbReference>
<organism evidence="8 9">
    <name type="scientific">Camelliibacillus cellulosilyticus</name>
    <dbReference type="NCBI Taxonomy" id="2174486"/>
    <lineage>
        <taxon>Bacteria</taxon>
        <taxon>Bacillati</taxon>
        <taxon>Bacillota</taxon>
        <taxon>Bacilli</taxon>
        <taxon>Bacillales</taxon>
        <taxon>Sporolactobacillaceae</taxon>
        <taxon>Camelliibacillus</taxon>
    </lineage>
</organism>
<accession>A0ABV9GJ60</accession>
<feature type="transmembrane region" description="Helical" evidence="6">
    <location>
        <begin position="226"/>
        <end position="245"/>
    </location>
</feature>
<dbReference type="InterPro" id="IPR020846">
    <property type="entry name" value="MFS_dom"/>
</dbReference>
<evidence type="ECO:0000313" key="8">
    <source>
        <dbReference type="EMBL" id="MFC4617589.1"/>
    </source>
</evidence>
<feature type="domain" description="Major facilitator superfamily (MFS) profile" evidence="7">
    <location>
        <begin position="71"/>
        <end position="265"/>
    </location>
</feature>
<evidence type="ECO:0000256" key="3">
    <source>
        <dbReference type="ARBA" id="ARBA00022692"/>
    </source>
</evidence>
<proteinExistence type="predicted"/>
<feature type="transmembrane region" description="Helical" evidence="6">
    <location>
        <begin position="107"/>
        <end position="128"/>
    </location>
</feature>
<dbReference type="PROSITE" id="PS50850">
    <property type="entry name" value="MFS"/>
    <property type="match status" value="1"/>
</dbReference>
<dbReference type="Pfam" id="PF11700">
    <property type="entry name" value="ATG22"/>
    <property type="match status" value="1"/>
</dbReference>
<protein>
    <submittedName>
        <fullName evidence="8">MFS transporter</fullName>
    </submittedName>
</protein>
<gene>
    <name evidence="8" type="ORF">ACFO4N_02465</name>
</gene>
<evidence type="ECO:0000256" key="2">
    <source>
        <dbReference type="ARBA" id="ARBA00022448"/>
    </source>
</evidence>
<keyword evidence="3 6" id="KW-0812">Transmembrane</keyword>
<feature type="transmembrane region" description="Helical" evidence="6">
    <location>
        <begin position="17"/>
        <end position="37"/>
    </location>
</feature>
<keyword evidence="9" id="KW-1185">Reference proteome</keyword>
<dbReference type="InterPro" id="IPR024671">
    <property type="entry name" value="Atg22-like"/>
</dbReference>
<evidence type="ECO:0000256" key="4">
    <source>
        <dbReference type="ARBA" id="ARBA00022989"/>
    </source>
</evidence>
<evidence type="ECO:0000313" key="9">
    <source>
        <dbReference type="Proteomes" id="UP001596022"/>
    </source>
</evidence>
<evidence type="ECO:0000256" key="5">
    <source>
        <dbReference type="ARBA" id="ARBA00023136"/>
    </source>
</evidence>
<dbReference type="Proteomes" id="UP001596022">
    <property type="component" value="Unassembled WGS sequence"/>
</dbReference>
<feature type="transmembrane region" description="Helical" evidence="6">
    <location>
        <begin position="72"/>
        <end position="95"/>
    </location>
</feature>
<sequence>MKPTWFWLGDTVTATKVAFITVGIWWIVFSIPLFRYVKDNGPKKPLKGGSVVKIGFRRISETFREVKRYPELLKFLIAFWIYNDGISTIIKMATIYGRGIGIGQTDLIAALLITQFVGIPFSFLFGWLADKIRPKQALLLSLWLYVLIVILGFFMSAAWHFYLLAILVGFVQGGAQALSRSIYAGMIPKGRHAEFFGFYGISSKFSAVFGPLLFGFVTQLTGTSRWGILSVALFFVVGILALKYVDFEKGKRDRDLLETPVSQSI</sequence>
<feature type="transmembrane region" description="Helical" evidence="6">
    <location>
        <begin position="137"/>
        <end position="155"/>
    </location>
</feature>
<feature type="transmembrane region" description="Helical" evidence="6">
    <location>
        <begin position="161"/>
        <end position="183"/>
    </location>
</feature>
<dbReference type="SUPFAM" id="SSF103473">
    <property type="entry name" value="MFS general substrate transporter"/>
    <property type="match status" value="1"/>
</dbReference>
<evidence type="ECO:0000256" key="1">
    <source>
        <dbReference type="ARBA" id="ARBA00004651"/>
    </source>
</evidence>
<dbReference type="Gene3D" id="1.20.1250.20">
    <property type="entry name" value="MFS general substrate transporter like domains"/>
    <property type="match status" value="1"/>
</dbReference>